<feature type="region of interest" description="Disordered" evidence="1">
    <location>
        <begin position="138"/>
        <end position="157"/>
    </location>
</feature>
<sequence length="157" mass="17219">MSFGCEYAVGQKLLRLIDGMEFPCQVLSVQPGNCYRVKYLDDLNVEDKVPASELNHAPEGYAFPEAPEERIIRVAPVGDEMPIDIIGSSGEAVDDPGVTVVVHGEDDDEGKKEEVKDEINVDEVKVVRGGGIRALRAMRKEKMAGEEKGDNDEEGKE</sequence>
<proteinExistence type="predicted"/>
<gene>
    <name evidence="2" type="ORF">TrST_g677</name>
</gene>
<evidence type="ECO:0000256" key="1">
    <source>
        <dbReference type="SAM" id="MobiDB-lite"/>
    </source>
</evidence>
<evidence type="ECO:0008006" key="4">
    <source>
        <dbReference type="Google" id="ProtNLM"/>
    </source>
</evidence>
<accession>A0A9W7A1J9</accession>
<evidence type="ECO:0000313" key="2">
    <source>
        <dbReference type="EMBL" id="GMH64197.1"/>
    </source>
</evidence>
<dbReference type="OrthoDB" id="10377992at2759"/>
<reference evidence="3" key="1">
    <citation type="journal article" date="2023" name="Commun. Biol.">
        <title>Genome analysis of Parmales, the sister group of diatoms, reveals the evolutionary specialization of diatoms from phago-mixotrophs to photoautotrophs.</title>
        <authorList>
            <person name="Ban H."/>
            <person name="Sato S."/>
            <person name="Yoshikawa S."/>
            <person name="Yamada K."/>
            <person name="Nakamura Y."/>
            <person name="Ichinomiya M."/>
            <person name="Sato N."/>
            <person name="Blanc-Mathieu R."/>
            <person name="Endo H."/>
            <person name="Kuwata A."/>
            <person name="Ogata H."/>
        </authorList>
    </citation>
    <scope>NUCLEOTIDE SEQUENCE [LARGE SCALE GENOMIC DNA]</scope>
    <source>
        <strain evidence="3">NIES 3701</strain>
    </source>
</reference>
<dbReference type="Proteomes" id="UP001165085">
    <property type="component" value="Unassembled WGS sequence"/>
</dbReference>
<protein>
    <recommendedName>
        <fullName evidence="4">Tudor domain-containing protein</fullName>
    </recommendedName>
</protein>
<feature type="compositionally biased region" description="Basic and acidic residues" evidence="1">
    <location>
        <begin position="138"/>
        <end position="148"/>
    </location>
</feature>
<organism evidence="2 3">
    <name type="scientific">Triparma strigata</name>
    <dbReference type="NCBI Taxonomy" id="1606541"/>
    <lineage>
        <taxon>Eukaryota</taxon>
        <taxon>Sar</taxon>
        <taxon>Stramenopiles</taxon>
        <taxon>Ochrophyta</taxon>
        <taxon>Bolidophyceae</taxon>
        <taxon>Parmales</taxon>
        <taxon>Triparmaceae</taxon>
        <taxon>Triparma</taxon>
    </lineage>
</organism>
<dbReference type="AlphaFoldDB" id="A0A9W7A1J9"/>
<keyword evidence="3" id="KW-1185">Reference proteome</keyword>
<dbReference type="EMBL" id="BRXY01000092">
    <property type="protein sequence ID" value="GMH64197.1"/>
    <property type="molecule type" value="Genomic_DNA"/>
</dbReference>
<name>A0A9W7A1J9_9STRA</name>
<comment type="caution">
    <text evidence="2">The sequence shown here is derived from an EMBL/GenBank/DDBJ whole genome shotgun (WGS) entry which is preliminary data.</text>
</comment>
<evidence type="ECO:0000313" key="3">
    <source>
        <dbReference type="Proteomes" id="UP001165085"/>
    </source>
</evidence>